<dbReference type="OrthoDB" id="4216719at2759"/>
<sequence>MINVRKMRYTGDAMAAFKASDLHSRPQKQASCKDVTPLNTQDVAFTNRSWIVRACEPHPAESPESGRDIGPYPLTSTLSPWVRNALANYQPDSRVRDLIEPFAAEFHQTLEDERKMSSGLHDLNVVELTYQLTLEIGAAILLAADATDDPVRLQSEYHSSKAANDEHFSSWGKLLTGLEVDPPIIVMFPFYLMMCQSFTFEPTSLQEDYVYSALTGIDWVQGENEFSRRLEAFEKLVRSCVPNLDDLKSGQDRSFWRISQAYVRAMNQCETSRPFNTPRTASIKHDLDHDLIIAMRGLDTIGSAYMCSDGAAWLDDAGIDSLIGSGLSNDMMDLHADIKTGETRNLLRLLYPGDLDINQAMQTVSTILSGQLCELFRGHHRARFNGREDGRVAATSPPYSFCRARHRRIFASMEVYVNRYPQFWEWTWEIYRLAKEQVTEAGLCETLACALKRAVGRDPLPPSPVTRFYDVYYDMVEGGTAQLQKSRPLGVSEDLAPVVRDIHNLWHVKLLADDKQPGWGREFDLQSDMLLGQAGEVLSERGGISDDMYKFAIAYGRLSMGLPYIAYHTMDAIIMAFGIEE</sequence>
<gene>
    <name evidence="1" type="ORF">TPAR_03812</name>
</gene>
<protein>
    <submittedName>
        <fullName evidence="1">Uncharacterized protein</fullName>
    </submittedName>
</protein>
<dbReference type="EMBL" id="PKSG01000373">
    <property type="protein sequence ID" value="POR36008.1"/>
    <property type="molecule type" value="Genomic_DNA"/>
</dbReference>
<proteinExistence type="predicted"/>
<comment type="caution">
    <text evidence="1">The sequence shown here is derived from an EMBL/GenBank/DDBJ whole genome shotgun (WGS) entry which is preliminary data.</text>
</comment>
<dbReference type="Proteomes" id="UP000237481">
    <property type="component" value="Unassembled WGS sequence"/>
</dbReference>
<evidence type="ECO:0000313" key="2">
    <source>
        <dbReference type="Proteomes" id="UP000237481"/>
    </source>
</evidence>
<accession>A0A2S4L0M7</accession>
<keyword evidence="2" id="KW-1185">Reference proteome</keyword>
<evidence type="ECO:0000313" key="1">
    <source>
        <dbReference type="EMBL" id="POR36008.1"/>
    </source>
</evidence>
<organism evidence="1 2">
    <name type="scientific">Tolypocladium paradoxum</name>
    <dbReference type="NCBI Taxonomy" id="94208"/>
    <lineage>
        <taxon>Eukaryota</taxon>
        <taxon>Fungi</taxon>
        <taxon>Dikarya</taxon>
        <taxon>Ascomycota</taxon>
        <taxon>Pezizomycotina</taxon>
        <taxon>Sordariomycetes</taxon>
        <taxon>Hypocreomycetidae</taxon>
        <taxon>Hypocreales</taxon>
        <taxon>Ophiocordycipitaceae</taxon>
        <taxon>Tolypocladium</taxon>
    </lineage>
</organism>
<name>A0A2S4L0M7_9HYPO</name>
<reference evidence="1 2" key="1">
    <citation type="submission" date="2018-01" db="EMBL/GenBank/DDBJ databases">
        <title>Harnessing the power of phylogenomics to disentangle the directionality and signatures of interkingdom host jumping in the parasitic fungal genus Tolypocladium.</title>
        <authorList>
            <person name="Quandt C.A."/>
            <person name="Patterson W."/>
            <person name="Spatafora J.W."/>
        </authorList>
    </citation>
    <scope>NUCLEOTIDE SEQUENCE [LARGE SCALE GENOMIC DNA]</scope>
    <source>
        <strain evidence="1 2">NRBC 100945</strain>
    </source>
</reference>
<dbReference type="AlphaFoldDB" id="A0A2S4L0M7"/>